<protein>
    <submittedName>
        <fullName evidence="2">Uncharacterized protein</fullName>
    </submittedName>
</protein>
<proteinExistence type="predicted"/>
<dbReference type="EMBL" id="JACASF010000017">
    <property type="protein sequence ID" value="KAF6426029.1"/>
    <property type="molecule type" value="Genomic_DNA"/>
</dbReference>
<name>A0A7J8DSP7_MOLMO</name>
<sequence>MVSPKASTRTHFISVRPRLLTSALPKQWSFDCQRSQEMLADAWKYRTFPKWEEENRPQSEETEAKRWDHLVPKRELNHIRKHILRVERARGLRDHENRLLPRRTASEGLLPKTFPLEKGGKTENVHKMPRAKPKEPRMARVARVRGQMKQHRDRLVRGRELAEQRNRQRGAEKLAGPAPPLLKPRARKAEGKDLERVTAYPIAQPRHEARIEVRVLMAKSKEEKEVKKPLGRQFLSIPPFLKHRLENNKAEIF</sequence>
<gene>
    <name evidence="2" type="ORF">HJG59_020228</name>
</gene>
<dbReference type="Proteomes" id="UP000550707">
    <property type="component" value="Unassembled WGS sequence"/>
</dbReference>
<dbReference type="FunCoup" id="A0A7J8DSP7">
    <property type="interactions" value="38"/>
</dbReference>
<evidence type="ECO:0000256" key="1">
    <source>
        <dbReference type="SAM" id="MobiDB-lite"/>
    </source>
</evidence>
<accession>A0A7J8DSP7</accession>
<keyword evidence="3" id="KW-1185">Reference proteome</keyword>
<dbReference type="InterPro" id="IPR040005">
    <property type="entry name" value="Polr1has"/>
</dbReference>
<feature type="compositionally biased region" description="Basic and acidic residues" evidence="1">
    <location>
        <begin position="118"/>
        <end position="138"/>
    </location>
</feature>
<evidence type="ECO:0000313" key="3">
    <source>
        <dbReference type="Proteomes" id="UP000550707"/>
    </source>
</evidence>
<dbReference type="PANTHER" id="PTHR41403:SF4">
    <property type="entry name" value="SIMILAR TO RIKEN CDNA 1700022C21"/>
    <property type="match status" value="1"/>
</dbReference>
<dbReference type="AlphaFoldDB" id="A0A7J8DSP7"/>
<feature type="compositionally biased region" description="Basic and acidic residues" evidence="1">
    <location>
        <begin position="153"/>
        <end position="172"/>
    </location>
</feature>
<evidence type="ECO:0000313" key="2">
    <source>
        <dbReference type="EMBL" id="KAF6426029.1"/>
    </source>
</evidence>
<reference evidence="2 3" key="1">
    <citation type="journal article" date="2020" name="Nature">
        <title>Six reference-quality genomes reveal evolution of bat adaptations.</title>
        <authorList>
            <person name="Jebb D."/>
            <person name="Huang Z."/>
            <person name="Pippel M."/>
            <person name="Hughes G.M."/>
            <person name="Lavrichenko K."/>
            <person name="Devanna P."/>
            <person name="Winkler S."/>
            <person name="Jermiin L.S."/>
            <person name="Skirmuntt E.C."/>
            <person name="Katzourakis A."/>
            <person name="Burkitt-Gray L."/>
            <person name="Ray D.A."/>
            <person name="Sullivan K.A.M."/>
            <person name="Roscito J.G."/>
            <person name="Kirilenko B.M."/>
            <person name="Davalos L.M."/>
            <person name="Corthals A.P."/>
            <person name="Power M.L."/>
            <person name="Jones G."/>
            <person name="Ransome R.D."/>
            <person name="Dechmann D.K.N."/>
            <person name="Locatelli A.G."/>
            <person name="Puechmaille S.J."/>
            <person name="Fedrigo O."/>
            <person name="Jarvis E.D."/>
            <person name="Hiller M."/>
            <person name="Vernes S.C."/>
            <person name="Myers E.W."/>
            <person name="Teeling E.C."/>
        </authorList>
    </citation>
    <scope>NUCLEOTIDE SEQUENCE [LARGE SCALE GENOMIC DNA]</scope>
    <source>
        <strain evidence="2">MMolMol1</strain>
        <tissue evidence="2">Muscle</tissue>
    </source>
</reference>
<feature type="region of interest" description="Disordered" evidence="1">
    <location>
        <begin position="103"/>
        <end position="184"/>
    </location>
</feature>
<dbReference type="PANTHER" id="PTHR41403">
    <property type="entry name" value="RCG43477-RELATED"/>
    <property type="match status" value="1"/>
</dbReference>
<feature type="compositionally biased region" description="Basic residues" evidence="1">
    <location>
        <begin position="140"/>
        <end position="152"/>
    </location>
</feature>
<comment type="caution">
    <text evidence="2">The sequence shown here is derived from an EMBL/GenBank/DDBJ whole genome shotgun (WGS) entry which is preliminary data.</text>
</comment>
<dbReference type="InParanoid" id="A0A7J8DSP7"/>
<organism evidence="2 3">
    <name type="scientific">Molossus molossus</name>
    <name type="common">Pallas' mastiff bat</name>
    <name type="synonym">Vespertilio molossus</name>
    <dbReference type="NCBI Taxonomy" id="27622"/>
    <lineage>
        <taxon>Eukaryota</taxon>
        <taxon>Metazoa</taxon>
        <taxon>Chordata</taxon>
        <taxon>Craniata</taxon>
        <taxon>Vertebrata</taxon>
        <taxon>Euteleostomi</taxon>
        <taxon>Mammalia</taxon>
        <taxon>Eutheria</taxon>
        <taxon>Laurasiatheria</taxon>
        <taxon>Chiroptera</taxon>
        <taxon>Yangochiroptera</taxon>
        <taxon>Molossidae</taxon>
        <taxon>Molossus</taxon>
    </lineage>
</organism>